<organism evidence="2 3">
    <name type="scientific">Falsiruegeria litorea</name>
    <dbReference type="NCBI Taxonomy" id="1280831"/>
    <lineage>
        <taxon>Bacteria</taxon>
        <taxon>Pseudomonadati</taxon>
        <taxon>Pseudomonadota</taxon>
        <taxon>Alphaproteobacteria</taxon>
        <taxon>Rhodobacterales</taxon>
        <taxon>Roseobacteraceae</taxon>
        <taxon>Falsiruegeria</taxon>
    </lineage>
</organism>
<comment type="caution">
    <text evidence="2">The sequence shown here is derived from an EMBL/GenBank/DDBJ whole genome shotgun (WGS) entry which is preliminary data.</text>
</comment>
<name>A0ABS5WYI4_9RHOB</name>
<feature type="region of interest" description="Disordered" evidence="1">
    <location>
        <begin position="44"/>
        <end position="68"/>
    </location>
</feature>
<evidence type="ECO:0000313" key="3">
    <source>
        <dbReference type="Proteomes" id="UP000763802"/>
    </source>
</evidence>
<keyword evidence="3" id="KW-1185">Reference proteome</keyword>
<protein>
    <submittedName>
        <fullName evidence="2">Uncharacterized protein</fullName>
    </submittedName>
</protein>
<dbReference type="EMBL" id="JAHHDY010000018">
    <property type="protein sequence ID" value="MBT3142885.1"/>
    <property type="molecule type" value="Genomic_DNA"/>
</dbReference>
<gene>
    <name evidence="2" type="ORF">KL867_17590</name>
</gene>
<reference evidence="2 3" key="1">
    <citation type="submission" date="2021-05" db="EMBL/GenBank/DDBJ databases">
        <title>Draft genomes of marine bacteria isolated from model chitin particles.</title>
        <authorList>
            <person name="Datta M.S."/>
            <person name="Schwartzman J.A."/>
            <person name="Cordero O."/>
        </authorList>
    </citation>
    <scope>NUCLEOTIDE SEQUENCE [LARGE SCALE GENOMIC DNA]</scope>
    <source>
        <strain evidence="2 3">4E07</strain>
    </source>
</reference>
<dbReference type="RefSeq" id="WP_215194100.1">
    <property type="nucleotide sequence ID" value="NZ_JAHHDY010000018.1"/>
</dbReference>
<proteinExistence type="predicted"/>
<evidence type="ECO:0000256" key="1">
    <source>
        <dbReference type="SAM" id="MobiDB-lite"/>
    </source>
</evidence>
<evidence type="ECO:0000313" key="2">
    <source>
        <dbReference type="EMBL" id="MBT3142885.1"/>
    </source>
</evidence>
<dbReference type="Proteomes" id="UP000763802">
    <property type="component" value="Unassembled WGS sequence"/>
</dbReference>
<accession>A0ABS5WYI4</accession>
<sequence length="68" mass="7225">MGAPKVTDALITRTIKAAQIAGIPIGAITVNNVEGTVRIETAQPESVDEQKTNVRTLAPKKWGKGRLT</sequence>